<dbReference type="AlphaFoldDB" id="A0A221V1A1"/>
<dbReference type="InterPro" id="IPR029057">
    <property type="entry name" value="PRTase-like"/>
</dbReference>
<dbReference type="Gene3D" id="3.40.50.2020">
    <property type="match status" value="1"/>
</dbReference>
<gene>
    <name evidence="1" type="ORF">AREALGSMS7_03982</name>
</gene>
<keyword evidence="1" id="KW-0808">Transferase</keyword>
<proteinExistence type="predicted"/>
<name>A0A221V1A1_9FLAO</name>
<sequence length="44" mass="4888">MFKIRTEAGLQLAEKLLDNKDRDRVLIFAIPRGGLSLGTIMAKS</sequence>
<protein>
    <submittedName>
        <fullName evidence="1">Phosphoribosyltransferase</fullName>
    </submittedName>
</protein>
<dbReference type="GO" id="GO:0016757">
    <property type="term" value="F:glycosyltransferase activity"/>
    <property type="evidence" value="ECO:0007669"/>
    <property type="project" value="UniProtKB-KW"/>
</dbReference>
<organism evidence="1 2">
    <name type="scientific">Arenibacter algicola</name>
    <dbReference type="NCBI Taxonomy" id="616991"/>
    <lineage>
        <taxon>Bacteria</taxon>
        <taxon>Pseudomonadati</taxon>
        <taxon>Bacteroidota</taxon>
        <taxon>Flavobacteriia</taxon>
        <taxon>Flavobacteriales</taxon>
        <taxon>Flavobacteriaceae</taxon>
        <taxon>Arenibacter</taxon>
    </lineage>
</organism>
<dbReference type="Proteomes" id="UP000204551">
    <property type="component" value="Chromosome"/>
</dbReference>
<dbReference type="RefSeq" id="WP_262494609.1">
    <property type="nucleotide sequence ID" value="NZ_CP022515.1"/>
</dbReference>
<evidence type="ECO:0000313" key="1">
    <source>
        <dbReference type="EMBL" id="ASO07389.1"/>
    </source>
</evidence>
<accession>A0A221V1A1</accession>
<dbReference type="KEGG" id="aalg:AREALGSMS7_03982"/>
<evidence type="ECO:0000313" key="2">
    <source>
        <dbReference type="Proteomes" id="UP000204551"/>
    </source>
</evidence>
<keyword evidence="1" id="KW-0328">Glycosyltransferase</keyword>
<dbReference type="EMBL" id="CP022515">
    <property type="protein sequence ID" value="ASO07389.1"/>
    <property type="molecule type" value="Genomic_DNA"/>
</dbReference>
<reference evidence="1 2" key="1">
    <citation type="submission" date="2017-07" db="EMBL/GenBank/DDBJ databases">
        <title>Genome Sequence of Arenibacter algicola Strain SMS7 Isolated from a culture of the Diatom Skeletonema marinoi.</title>
        <authorList>
            <person name="Topel M."/>
            <person name="Pinder M.I.M."/>
            <person name="Johansson O.N."/>
            <person name="Kourtchenko O."/>
            <person name="Godhe A."/>
            <person name="Clarke A.K."/>
        </authorList>
    </citation>
    <scope>NUCLEOTIDE SEQUENCE [LARGE SCALE GENOMIC DNA]</scope>
    <source>
        <strain evidence="1 2">SMS7</strain>
    </source>
</reference>